<dbReference type="RefSeq" id="WP_248735207.1">
    <property type="nucleotide sequence ID" value="NZ_CALBWS010000011.1"/>
</dbReference>
<dbReference type="InterPro" id="IPR011105">
    <property type="entry name" value="Cell_wall_hydrolase_SleB"/>
</dbReference>
<keyword evidence="1" id="KW-0732">Signal</keyword>
<dbReference type="SMART" id="SM00257">
    <property type="entry name" value="LysM"/>
    <property type="match status" value="1"/>
</dbReference>
<evidence type="ECO:0000313" key="4">
    <source>
        <dbReference type="Proteomes" id="UP000838308"/>
    </source>
</evidence>
<dbReference type="Pfam" id="PF07486">
    <property type="entry name" value="Hydrolase_2"/>
    <property type="match status" value="1"/>
</dbReference>
<sequence>MDKLKKLVIATGLILSMSAFTLNGKSEAATTTHKVQSGETYWKIATKYGVPVNSLLNANNATGSLLYAGTNLVIPNTTVTAAEKDLMARLVHAEAKGEPYAGKVAVATVILNRVASPDFPNTINSVVYEKSNGHYAFTPVQNGAINQPSDAASRQAVNEALAFKGQGNGSLFFYNPNTAVSKWIFSREVTVTIGNHRFAK</sequence>
<name>A0ABN8KQZ2_9BACI</name>
<dbReference type="Gene3D" id="6.20.240.60">
    <property type="match status" value="1"/>
</dbReference>
<evidence type="ECO:0000256" key="1">
    <source>
        <dbReference type="SAM" id="SignalP"/>
    </source>
</evidence>
<protein>
    <recommendedName>
        <fullName evidence="2">LysM domain-containing protein</fullName>
    </recommendedName>
</protein>
<dbReference type="EMBL" id="CALBWS010000011">
    <property type="protein sequence ID" value="CAH2714904.1"/>
    <property type="molecule type" value="Genomic_DNA"/>
</dbReference>
<dbReference type="SUPFAM" id="SSF54106">
    <property type="entry name" value="LysM domain"/>
    <property type="match status" value="1"/>
</dbReference>
<accession>A0ABN8KQZ2</accession>
<keyword evidence="4" id="KW-1185">Reference proteome</keyword>
<feature type="chain" id="PRO_5046609195" description="LysM domain-containing protein" evidence="1">
    <location>
        <begin position="22"/>
        <end position="200"/>
    </location>
</feature>
<dbReference type="PANTHER" id="PTHR33734:SF22">
    <property type="entry name" value="MEMBRANE-BOUND LYTIC MUREIN TRANSGLYCOSYLASE D"/>
    <property type="match status" value="1"/>
</dbReference>
<organism evidence="3 4">
    <name type="scientific">Neobacillus rhizosphaerae</name>
    <dbReference type="NCBI Taxonomy" id="2880965"/>
    <lineage>
        <taxon>Bacteria</taxon>
        <taxon>Bacillati</taxon>
        <taxon>Bacillota</taxon>
        <taxon>Bacilli</taxon>
        <taxon>Bacillales</taxon>
        <taxon>Bacillaceae</taxon>
        <taxon>Neobacillus</taxon>
    </lineage>
</organism>
<dbReference type="Gene3D" id="3.10.350.10">
    <property type="entry name" value="LysM domain"/>
    <property type="match status" value="1"/>
</dbReference>
<feature type="domain" description="LysM" evidence="2">
    <location>
        <begin position="31"/>
        <end position="74"/>
    </location>
</feature>
<evidence type="ECO:0000313" key="3">
    <source>
        <dbReference type="EMBL" id="CAH2714904.1"/>
    </source>
</evidence>
<dbReference type="Pfam" id="PF01476">
    <property type="entry name" value="LysM"/>
    <property type="match status" value="1"/>
</dbReference>
<dbReference type="InterPro" id="IPR036779">
    <property type="entry name" value="LysM_dom_sf"/>
</dbReference>
<dbReference type="InterPro" id="IPR018392">
    <property type="entry name" value="LysM"/>
</dbReference>
<proteinExistence type="predicted"/>
<dbReference type="InterPro" id="IPR042047">
    <property type="entry name" value="SleB_dom1"/>
</dbReference>
<comment type="caution">
    <text evidence="3">The sequence shown here is derived from an EMBL/GenBank/DDBJ whole genome shotgun (WGS) entry which is preliminary data.</text>
</comment>
<dbReference type="PROSITE" id="PS51782">
    <property type="entry name" value="LYSM"/>
    <property type="match status" value="1"/>
</dbReference>
<dbReference type="Proteomes" id="UP000838308">
    <property type="component" value="Unassembled WGS sequence"/>
</dbReference>
<dbReference type="Gene3D" id="1.10.10.2520">
    <property type="entry name" value="Cell wall hydrolase SleB, domain 1"/>
    <property type="match status" value="1"/>
</dbReference>
<reference evidence="3" key="1">
    <citation type="submission" date="2022-04" db="EMBL/GenBank/DDBJ databases">
        <authorList>
            <person name="Criscuolo A."/>
        </authorList>
    </citation>
    <scope>NUCLEOTIDE SEQUENCE</scope>
    <source>
        <strain evidence="3">CIP111895</strain>
    </source>
</reference>
<dbReference type="CDD" id="cd00118">
    <property type="entry name" value="LysM"/>
    <property type="match status" value="1"/>
</dbReference>
<gene>
    <name evidence="3" type="ORF">BACCIP111895_02080</name>
</gene>
<evidence type="ECO:0000259" key="2">
    <source>
        <dbReference type="PROSITE" id="PS51782"/>
    </source>
</evidence>
<feature type="signal peptide" evidence="1">
    <location>
        <begin position="1"/>
        <end position="21"/>
    </location>
</feature>
<dbReference type="PANTHER" id="PTHR33734">
    <property type="entry name" value="LYSM DOMAIN-CONTAINING GPI-ANCHORED PROTEIN 2"/>
    <property type="match status" value="1"/>
</dbReference>